<evidence type="ECO:0000313" key="3">
    <source>
        <dbReference type="Proteomes" id="UP000613768"/>
    </source>
</evidence>
<feature type="signal peptide" evidence="1">
    <location>
        <begin position="1"/>
        <end position="19"/>
    </location>
</feature>
<feature type="chain" id="PRO_5043890370" description="Right handed beta helix domain-containing protein" evidence="1">
    <location>
        <begin position="20"/>
        <end position="254"/>
    </location>
</feature>
<comment type="caution">
    <text evidence="2">The sequence shown here is derived from an EMBL/GenBank/DDBJ whole genome shotgun (WGS) entry which is preliminary data.</text>
</comment>
<organism evidence="2 3">
    <name type="scientific">Pseudomarimonas arenosa</name>
    <dbReference type="NCBI Taxonomy" id="2774145"/>
    <lineage>
        <taxon>Bacteria</taxon>
        <taxon>Pseudomonadati</taxon>
        <taxon>Pseudomonadota</taxon>
        <taxon>Gammaproteobacteria</taxon>
        <taxon>Lysobacterales</taxon>
        <taxon>Lysobacteraceae</taxon>
        <taxon>Pseudomarimonas</taxon>
    </lineage>
</organism>
<dbReference type="Proteomes" id="UP000613768">
    <property type="component" value="Unassembled WGS sequence"/>
</dbReference>
<evidence type="ECO:0008006" key="4">
    <source>
        <dbReference type="Google" id="ProtNLM"/>
    </source>
</evidence>
<accession>A0AAW3ZLS3</accession>
<dbReference type="EMBL" id="JACYTR010000035">
    <property type="protein sequence ID" value="MBD8526918.1"/>
    <property type="molecule type" value="Genomic_DNA"/>
</dbReference>
<name>A0AAW3ZLS3_9GAMM</name>
<dbReference type="AlphaFoldDB" id="A0AAW3ZLS3"/>
<protein>
    <recommendedName>
        <fullName evidence="4">Right handed beta helix domain-containing protein</fullName>
    </recommendedName>
</protein>
<sequence length="254" mass="27794">MRLPLLTLCLLALPATSSAKEFSIGNRDVHGLIAAIHESNQRPGPHRIRLYPGGIYTLQSTDEQRLGLPAIRSQLRIDGRGAEIRRYSDASMTLLEVTETGRLQLHRLTLAEGSLGAIRNRGELRLDEVSITDSSSENARGIVLNYGHLTVHNSLFAYNHVKDLGRSCGVLINLGRLDIHNSRFEHNAVNLSQPMLAAGAILNLGVLNAENLQFDENVIIDPTGDLAYHPVVNLDSGSISGLPAQYIVDERIGR</sequence>
<reference evidence="2 3" key="1">
    <citation type="submission" date="2020-09" db="EMBL/GenBank/DDBJ databases">
        <title>Pseudoxanthomonas sp. CAU 1598 isolated from sand of Yaerae Beach.</title>
        <authorList>
            <person name="Kim W."/>
        </authorList>
    </citation>
    <scope>NUCLEOTIDE SEQUENCE [LARGE SCALE GENOMIC DNA]</scope>
    <source>
        <strain evidence="2 3">CAU 1598</strain>
    </source>
</reference>
<dbReference type="SUPFAM" id="SSF51126">
    <property type="entry name" value="Pectin lyase-like"/>
    <property type="match status" value="1"/>
</dbReference>
<dbReference type="InterPro" id="IPR011050">
    <property type="entry name" value="Pectin_lyase_fold/virulence"/>
</dbReference>
<proteinExistence type="predicted"/>
<keyword evidence="1" id="KW-0732">Signal</keyword>
<keyword evidence="3" id="KW-1185">Reference proteome</keyword>
<evidence type="ECO:0000313" key="2">
    <source>
        <dbReference type="EMBL" id="MBD8526918.1"/>
    </source>
</evidence>
<gene>
    <name evidence="2" type="ORF">IFO71_14350</name>
</gene>
<evidence type="ECO:0000256" key="1">
    <source>
        <dbReference type="SAM" id="SignalP"/>
    </source>
</evidence>
<dbReference type="RefSeq" id="WP_192030339.1">
    <property type="nucleotide sequence ID" value="NZ_JACYTR010000035.1"/>
</dbReference>